<name>A0A511KJM3_RHOTO</name>
<accession>A0A511KJM3</accession>
<gene>
    <name evidence="1" type="ORF">Rt10032_c08g3681</name>
</gene>
<protein>
    <submittedName>
        <fullName evidence="1">Uncharacterized protein</fullName>
    </submittedName>
</protein>
<reference evidence="1 2" key="1">
    <citation type="submission" date="2019-07" db="EMBL/GenBank/DDBJ databases">
        <title>Rhodotorula toruloides NBRC10032 genome sequencing.</title>
        <authorList>
            <person name="Shida Y."/>
            <person name="Takaku H."/>
            <person name="Ogasawara W."/>
            <person name="Mori K."/>
        </authorList>
    </citation>
    <scope>NUCLEOTIDE SEQUENCE [LARGE SCALE GENOMIC DNA]</scope>
    <source>
        <strain evidence="1 2">NBRC10032</strain>
    </source>
</reference>
<organism evidence="1 2">
    <name type="scientific">Rhodotorula toruloides</name>
    <name type="common">Yeast</name>
    <name type="synonym">Rhodosporidium toruloides</name>
    <dbReference type="NCBI Taxonomy" id="5286"/>
    <lineage>
        <taxon>Eukaryota</taxon>
        <taxon>Fungi</taxon>
        <taxon>Dikarya</taxon>
        <taxon>Basidiomycota</taxon>
        <taxon>Pucciniomycotina</taxon>
        <taxon>Microbotryomycetes</taxon>
        <taxon>Sporidiobolales</taxon>
        <taxon>Sporidiobolaceae</taxon>
        <taxon>Rhodotorula</taxon>
    </lineage>
</organism>
<evidence type="ECO:0000313" key="2">
    <source>
        <dbReference type="Proteomes" id="UP000321518"/>
    </source>
</evidence>
<sequence>MSTSLSNLDNANSITPAQLLERLQRLNEENLQLAQRQAALRGEYFEFVDQVAQALQADPTLLPRLHAEMMASTPSAPLDFTMSPDLICGNVDEGLPKIELSPPFGPTPLEADAASFSAFEDIPLASLPPSLLKGDPEQSTLGSFHAAHSSTASPTASVSQSWGSIAPPSLWSSSPSSTGYSPLFEDFTNFGAWGTPQTESNRSFSTSTSFILAEPFSGLLNSPLADLVDASFGKAKNPSPAQQDPSVASSLLASPQLRPFGQRTGSTKRGRTTRTLEANDSRPVVKNAEHVFAVLSLPLAKGEESHVTRLYLDEATMLPMSPIARAILRGERYSFRQDCELCSVYTFYSACGAAWTLAFTPAGPNIFPASPVKNPASQPTHTFLHFLPVDIVVSPSHPIGSVDWWRVQECRNSHAGYPGSGGWTARYDGETEGEKRRPARIYAHFAKCAAKGCEDGGEWSLMKLAKAMKPSRT</sequence>
<evidence type="ECO:0000313" key="1">
    <source>
        <dbReference type="EMBL" id="GEM09664.1"/>
    </source>
</evidence>
<dbReference type="OrthoDB" id="2525975at2759"/>
<dbReference type="EMBL" id="BJWK01000008">
    <property type="protein sequence ID" value="GEM09664.1"/>
    <property type="molecule type" value="Genomic_DNA"/>
</dbReference>
<dbReference type="AlphaFoldDB" id="A0A511KJM3"/>
<comment type="caution">
    <text evidence="1">The sequence shown here is derived from an EMBL/GenBank/DDBJ whole genome shotgun (WGS) entry which is preliminary data.</text>
</comment>
<dbReference type="Proteomes" id="UP000321518">
    <property type="component" value="Unassembled WGS sequence"/>
</dbReference>
<proteinExistence type="predicted"/>